<keyword evidence="5 8" id="KW-0812">Transmembrane</keyword>
<dbReference type="EC" id="2.4.-.-" evidence="10"/>
<comment type="caution">
    <text evidence="10">The sequence shown here is derived from an EMBL/GenBank/DDBJ whole genome shotgun (WGS) entry which is preliminary data.</text>
</comment>
<feature type="domain" description="ArnT-like N-terminal" evidence="9">
    <location>
        <begin position="64"/>
        <end position="236"/>
    </location>
</feature>
<evidence type="ECO:0000256" key="5">
    <source>
        <dbReference type="ARBA" id="ARBA00022692"/>
    </source>
</evidence>
<keyword evidence="6 8" id="KW-1133">Transmembrane helix</keyword>
<feature type="transmembrane region" description="Helical" evidence="8">
    <location>
        <begin position="86"/>
        <end position="104"/>
    </location>
</feature>
<dbReference type="InterPro" id="IPR050297">
    <property type="entry name" value="LipidA_mod_glycosyltrf_83"/>
</dbReference>
<keyword evidence="3 10" id="KW-0328">Glycosyltransferase</keyword>
<dbReference type="Pfam" id="PF02366">
    <property type="entry name" value="PMT"/>
    <property type="match status" value="1"/>
</dbReference>
<feature type="transmembrane region" description="Helical" evidence="8">
    <location>
        <begin position="296"/>
        <end position="315"/>
    </location>
</feature>
<evidence type="ECO:0000256" key="6">
    <source>
        <dbReference type="ARBA" id="ARBA00022989"/>
    </source>
</evidence>
<keyword evidence="7 8" id="KW-0472">Membrane</keyword>
<feature type="transmembrane region" description="Helical" evidence="8">
    <location>
        <begin position="262"/>
        <end position="284"/>
    </location>
</feature>
<evidence type="ECO:0000256" key="3">
    <source>
        <dbReference type="ARBA" id="ARBA00022676"/>
    </source>
</evidence>
<evidence type="ECO:0000256" key="4">
    <source>
        <dbReference type="ARBA" id="ARBA00022679"/>
    </source>
</evidence>
<feature type="transmembrane region" description="Helical" evidence="8">
    <location>
        <begin position="414"/>
        <end position="435"/>
    </location>
</feature>
<name>A0ABW5VMF3_9FLAO</name>
<keyword evidence="2" id="KW-1003">Cell membrane</keyword>
<dbReference type="InterPro" id="IPR003342">
    <property type="entry name" value="ArnT-like_N"/>
</dbReference>
<keyword evidence="4 10" id="KW-0808">Transferase</keyword>
<comment type="subcellular location">
    <subcellularLocation>
        <location evidence="1">Cell membrane</location>
        <topology evidence="1">Multi-pass membrane protein</topology>
    </subcellularLocation>
</comment>
<feature type="transmembrane region" description="Helical" evidence="8">
    <location>
        <begin position="213"/>
        <end position="233"/>
    </location>
</feature>
<organism evidence="10 11">
    <name type="scientific">Arenibacter antarcticus</name>
    <dbReference type="NCBI Taxonomy" id="2040469"/>
    <lineage>
        <taxon>Bacteria</taxon>
        <taxon>Pseudomonadati</taxon>
        <taxon>Bacteroidota</taxon>
        <taxon>Flavobacteriia</taxon>
        <taxon>Flavobacteriales</taxon>
        <taxon>Flavobacteriaceae</taxon>
        <taxon>Arenibacter</taxon>
    </lineage>
</organism>
<evidence type="ECO:0000256" key="7">
    <source>
        <dbReference type="ARBA" id="ARBA00023136"/>
    </source>
</evidence>
<evidence type="ECO:0000256" key="8">
    <source>
        <dbReference type="SAM" id="Phobius"/>
    </source>
</evidence>
<dbReference type="PANTHER" id="PTHR33908">
    <property type="entry name" value="MANNOSYLTRANSFERASE YKCB-RELATED"/>
    <property type="match status" value="1"/>
</dbReference>
<feature type="transmembrane region" description="Helical" evidence="8">
    <location>
        <begin position="321"/>
        <end position="342"/>
    </location>
</feature>
<gene>
    <name evidence="10" type="ORF">ACFS1K_16670</name>
</gene>
<evidence type="ECO:0000256" key="2">
    <source>
        <dbReference type="ARBA" id="ARBA00022475"/>
    </source>
</evidence>
<feature type="transmembrane region" description="Helical" evidence="8">
    <location>
        <begin position="141"/>
        <end position="158"/>
    </location>
</feature>
<dbReference type="Proteomes" id="UP001597532">
    <property type="component" value="Unassembled WGS sequence"/>
</dbReference>
<dbReference type="GO" id="GO:0016757">
    <property type="term" value="F:glycosyltransferase activity"/>
    <property type="evidence" value="ECO:0007669"/>
    <property type="project" value="UniProtKB-KW"/>
</dbReference>
<evidence type="ECO:0000313" key="10">
    <source>
        <dbReference type="EMBL" id="MFD2791408.1"/>
    </source>
</evidence>
<feature type="transmembrane region" description="Helical" evidence="8">
    <location>
        <begin position="354"/>
        <end position="378"/>
    </location>
</feature>
<feature type="transmembrane region" description="Helical" evidence="8">
    <location>
        <begin position="384"/>
        <end position="407"/>
    </location>
</feature>
<dbReference type="PANTHER" id="PTHR33908:SF3">
    <property type="entry name" value="UNDECAPRENYL PHOSPHATE-ALPHA-4-AMINO-4-DEOXY-L-ARABINOSE ARABINOSYL TRANSFERASE"/>
    <property type="match status" value="1"/>
</dbReference>
<protein>
    <submittedName>
        <fullName evidence="10">ArnT family glycosyltransferase</fullName>
        <ecNumber evidence="10">2.4.-.-</ecNumber>
    </submittedName>
</protein>
<sequence>MKPMDWMKNNPVMVLLLTGSAIFLFHLEVIPVSIMEARNFITAREMVIDGNWLLTTMNELPRYEKPPLPSWITAIFGWLLGVDNVAALRFPTMLMAIVLGYTAYKLSVKLLNNKLDALISALVLLSSFYIIGITIEAPWDIYTHGFMLIGIYFLYLFLNNTNNQWRNSVLVGIFIGLSLMSKGPISFYGLLLPFLLAYGIVYRYKGFSQDKKLLPTLSLSVIAIVIGMWWFLYVRLADPEAFLAITKKETANWSSYNVRPFYYYWSFFVQSGLWTIPAFVSLLYPYLKNRVKYKQVYKLTFFWTIISVILLSIIPEKKSRYLVPVLIPLALNIGIYLSYLFENFKTKLSTLEKFPVYLHFGIVGLIGIAFPIVAYFILEGNLEHLWGYYIASSIALTSIGILVGIYLKRQQLFLCFLLSISLIAAIKLFAMPLAGAMEKNTEYNSIANLRAFMLEQGTTTYSFGEIAPEMIWDYGSSLPDLKGENTINIPKHESFAVLVAQVEEVEFKRIFGREHTYTVISTFDLNRNAVPGNKSHKNRMVNNLYIVKKQ</sequence>
<dbReference type="EMBL" id="JBHUOK010000033">
    <property type="protein sequence ID" value="MFD2791408.1"/>
    <property type="molecule type" value="Genomic_DNA"/>
</dbReference>
<feature type="transmembrane region" description="Helical" evidence="8">
    <location>
        <begin position="116"/>
        <end position="135"/>
    </location>
</feature>
<accession>A0ABW5VMF3</accession>
<proteinExistence type="predicted"/>
<evidence type="ECO:0000259" key="9">
    <source>
        <dbReference type="Pfam" id="PF02366"/>
    </source>
</evidence>
<feature type="transmembrane region" description="Helical" evidence="8">
    <location>
        <begin position="187"/>
        <end position="204"/>
    </location>
</feature>
<evidence type="ECO:0000256" key="1">
    <source>
        <dbReference type="ARBA" id="ARBA00004651"/>
    </source>
</evidence>
<evidence type="ECO:0000313" key="11">
    <source>
        <dbReference type="Proteomes" id="UP001597532"/>
    </source>
</evidence>
<keyword evidence="11" id="KW-1185">Reference proteome</keyword>
<feature type="transmembrane region" description="Helical" evidence="8">
    <location>
        <begin position="165"/>
        <end position="181"/>
    </location>
</feature>
<reference evidence="11" key="1">
    <citation type="journal article" date="2019" name="Int. J. Syst. Evol. Microbiol.">
        <title>The Global Catalogue of Microorganisms (GCM) 10K type strain sequencing project: providing services to taxonomists for standard genome sequencing and annotation.</title>
        <authorList>
            <consortium name="The Broad Institute Genomics Platform"/>
            <consortium name="The Broad Institute Genome Sequencing Center for Infectious Disease"/>
            <person name="Wu L."/>
            <person name="Ma J."/>
        </authorList>
    </citation>
    <scope>NUCLEOTIDE SEQUENCE [LARGE SCALE GENOMIC DNA]</scope>
    <source>
        <strain evidence="11">KCTC 52924</strain>
    </source>
</reference>
<dbReference type="RefSeq" id="WP_251808386.1">
    <property type="nucleotide sequence ID" value="NZ_CP166679.1"/>
</dbReference>